<feature type="compositionally biased region" description="Polar residues" evidence="1">
    <location>
        <begin position="1"/>
        <end position="14"/>
    </location>
</feature>
<evidence type="ECO:0000313" key="3">
    <source>
        <dbReference type="Proteomes" id="UP001176941"/>
    </source>
</evidence>
<evidence type="ECO:0000256" key="1">
    <source>
        <dbReference type="SAM" id="MobiDB-lite"/>
    </source>
</evidence>
<keyword evidence="3" id="KW-1185">Reference proteome</keyword>
<name>A0ABN8Y3R1_RANTA</name>
<gene>
    <name evidence="2" type="ORF">MRATA1EN1_LOCUS4023</name>
</gene>
<proteinExistence type="predicted"/>
<accession>A0ABN8Y3R1</accession>
<dbReference type="Proteomes" id="UP001176941">
    <property type="component" value="Chromosome 12"/>
</dbReference>
<evidence type="ECO:0000313" key="2">
    <source>
        <dbReference type="EMBL" id="CAI9155061.1"/>
    </source>
</evidence>
<sequence>MENTRVPGTSQDDTMQLLAVPTDTRLGWEQSETDGKDLLEESWQKELGGRHQPPRDKHDLSHHKIAVCLTAPLYKRRVLPLTPRRTAGVHSMGTGHLLRQPPDSIHRAAAGNTAHLRIICSDHTQQGPGHFHLYPDQGRSLQSRLKGKQMAYSKRVNENNEAESINKGEGNIQKNQQEVVEHRGANNSKRSVTAKLNKPQNHPEACLKYRPLGPNLGLLVWDVEGQDLGSCTVKQAPQGFRSADGSMNRAGSLSTNALQGRACTPQAPGCVVLWRSPLHTIYFQIHLRALAESVQITLDAISPQLSAS</sequence>
<feature type="region of interest" description="Disordered" evidence="1">
    <location>
        <begin position="1"/>
        <end position="38"/>
    </location>
</feature>
<organism evidence="2 3">
    <name type="scientific">Rangifer tarandus platyrhynchus</name>
    <name type="common">Svalbard reindeer</name>
    <dbReference type="NCBI Taxonomy" id="3082113"/>
    <lineage>
        <taxon>Eukaryota</taxon>
        <taxon>Metazoa</taxon>
        <taxon>Chordata</taxon>
        <taxon>Craniata</taxon>
        <taxon>Vertebrata</taxon>
        <taxon>Euteleostomi</taxon>
        <taxon>Mammalia</taxon>
        <taxon>Eutheria</taxon>
        <taxon>Laurasiatheria</taxon>
        <taxon>Artiodactyla</taxon>
        <taxon>Ruminantia</taxon>
        <taxon>Pecora</taxon>
        <taxon>Cervidae</taxon>
        <taxon>Odocoileinae</taxon>
        <taxon>Rangifer</taxon>
    </lineage>
</organism>
<dbReference type="EMBL" id="OX459948">
    <property type="protein sequence ID" value="CAI9155061.1"/>
    <property type="molecule type" value="Genomic_DNA"/>
</dbReference>
<protein>
    <submittedName>
        <fullName evidence="2">Uncharacterized protein</fullName>
    </submittedName>
</protein>
<reference evidence="2" key="1">
    <citation type="submission" date="2023-04" db="EMBL/GenBank/DDBJ databases">
        <authorList>
            <consortium name="ELIXIR-Norway"/>
        </authorList>
    </citation>
    <scope>NUCLEOTIDE SEQUENCE [LARGE SCALE GENOMIC DNA]</scope>
</reference>